<dbReference type="EMBL" id="SJJZ01000005">
    <property type="protein sequence ID" value="TCC02534.1"/>
    <property type="molecule type" value="Genomic_DNA"/>
</dbReference>
<dbReference type="InterPro" id="IPR036291">
    <property type="entry name" value="NAD(P)-bd_dom_sf"/>
</dbReference>
<accession>A0A4R0H056</accession>
<dbReference type="PANTHER" id="PTHR44656">
    <property type="entry name" value="DEHYDROGENASE/REDUCTASE SDR FAMILY MEMBER 12"/>
    <property type="match status" value="1"/>
</dbReference>
<dbReference type="PANTHER" id="PTHR44656:SF7">
    <property type="entry name" value="DEHYDROGENASE_REDUCTASE SDR FAMILY MEMBER 12"/>
    <property type="match status" value="1"/>
</dbReference>
<proteinExistence type="predicted"/>
<dbReference type="AlphaFoldDB" id="A0A4R0H056"/>
<dbReference type="Proteomes" id="UP000292346">
    <property type="component" value="Unassembled WGS sequence"/>
</dbReference>
<comment type="caution">
    <text evidence="1">The sequence shown here is derived from an EMBL/GenBank/DDBJ whole genome shotgun (WGS) entry which is preliminary data.</text>
</comment>
<reference evidence="1 2" key="1">
    <citation type="submission" date="2019-02" db="EMBL/GenBank/DDBJ databases">
        <title>Kribbella capetownensis sp. nov. and Kribbella speibonae sp. nov., isolated from soil.</title>
        <authorList>
            <person name="Curtis S.M."/>
            <person name="Norton I."/>
            <person name="Everest G.J."/>
            <person name="Meyers P.R."/>
        </authorList>
    </citation>
    <scope>NUCLEOTIDE SEQUENCE [LARGE SCALE GENOMIC DNA]</scope>
    <source>
        <strain evidence="1 2">KCTC 29219</strain>
    </source>
</reference>
<dbReference type="InterPro" id="IPR052992">
    <property type="entry name" value="SDR_member_12"/>
</dbReference>
<dbReference type="PRINTS" id="PR00081">
    <property type="entry name" value="GDHRDH"/>
</dbReference>
<evidence type="ECO:0000313" key="1">
    <source>
        <dbReference type="EMBL" id="TCC02534.1"/>
    </source>
</evidence>
<evidence type="ECO:0000313" key="2">
    <source>
        <dbReference type="Proteomes" id="UP000292346"/>
    </source>
</evidence>
<dbReference type="Gene3D" id="3.40.50.720">
    <property type="entry name" value="NAD(P)-binding Rossmann-like Domain"/>
    <property type="match status" value="1"/>
</dbReference>
<dbReference type="OrthoDB" id="3772961at2"/>
<dbReference type="RefSeq" id="WP_131346309.1">
    <property type="nucleotide sequence ID" value="NZ_SJJZ01000005.1"/>
</dbReference>
<gene>
    <name evidence="1" type="ORF">E0H45_36425</name>
</gene>
<name>A0A4R0H056_9ACTN</name>
<organism evidence="1 2">
    <name type="scientific">Kribbella soli</name>
    <dbReference type="NCBI Taxonomy" id="1124743"/>
    <lineage>
        <taxon>Bacteria</taxon>
        <taxon>Bacillati</taxon>
        <taxon>Actinomycetota</taxon>
        <taxon>Actinomycetes</taxon>
        <taxon>Propionibacteriales</taxon>
        <taxon>Kribbellaceae</taxon>
        <taxon>Kribbella</taxon>
    </lineage>
</organism>
<dbReference type="Pfam" id="PF00106">
    <property type="entry name" value="adh_short"/>
    <property type="match status" value="1"/>
</dbReference>
<dbReference type="InterPro" id="IPR002347">
    <property type="entry name" value="SDR_fam"/>
</dbReference>
<dbReference type="SUPFAM" id="SSF51735">
    <property type="entry name" value="NAD(P)-binding Rossmann-fold domains"/>
    <property type="match status" value="1"/>
</dbReference>
<sequence>MSPALDTLLDRLVVPGYTRLGYSLRSRSWSTDDPAPNCLAGKTTVVTGARSGLGKATAAGLARLGATVRLVVRDADRAASTLADLRRAHPTAEFVVDECDVSDLDAVRRYAAGLSGPVHALIHNAGVMPPRRTQSAQGHELTLATHVLGPLLLTDLLRDHLNDGRVVFVASGGMYTQRLPVDDPEFRNGTYRGATAYARSKRIQVALTPVLAAELAATFIATMHPGWSQTPGLTDSLPLFTNLTRPLLRTPAQGADTTVWLAATDRTLPTGSFWHDRQTRPTHYLRHTEDSEADTQRIWDYCRTAAGIS</sequence>
<protein>
    <submittedName>
        <fullName evidence="1">SDR family NAD(P)-dependent oxidoreductase</fullName>
    </submittedName>
</protein>
<keyword evidence="2" id="KW-1185">Reference proteome</keyword>